<evidence type="ECO:0000256" key="1">
    <source>
        <dbReference type="SAM" id="SignalP"/>
    </source>
</evidence>
<protein>
    <submittedName>
        <fullName evidence="2">RNA binding fox-1-like protein 2</fullName>
    </submittedName>
</protein>
<accession>A0A7J7Z890</accession>
<comment type="caution">
    <text evidence="2">The sequence shown here is derived from an EMBL/GenBank/DDBJ whole genome shotgun (WGS) entry which is preliminary data.</text>
</comment>
<sequence length="111" mass="11815">MCVSVFVSPCVCLSRVGGCVFICASGGRGSCKVSSLLSCRPDMQPTDMHSLLLQPQPRLLQPLPPLTATVMAGCTQLTPTMPLPLPLAMELALWRVYTEVATADLPPTEVT</sequence>
<evidence type="ECO:0000313" key="3">
    <source>
        <dbReference type="Proteomes" id="UP000527355"/>
    </source>
</evidence>
<dbReference type="AlphaFoldDB" id="A0A7J7Z890"/>
<proteinExistence type="predicted"/>
<evidence type="ECO:0000313" key="2">
    <source>
        <dbReference type="EMBL" id="KAF6370319.1"/>
    </source>
</evidence>
<feature type="signal peptide" evidence="1">
    <location>
        <begin position="1"/>
        <end position="18"/>
    </location>
</feature>
<keyword evidence="3" id="KW-1185">Reference proteome</keyword>
<keyword evidence="1" id="KW-0732">Signal</keyword>
<name>A0A7J7Z890_MYOMY</name>
<feature type="chain" id="PRO_5029516694" evidence="1">
    <location>
        <begin position="19"/>
        <end position="111"/>
    </location>
</feature>
<dbReference type="EMBL" id="JABWUV010000003">
    <property type="protein sequence ID" value="KAF6370319.1"/>
    <property type="molecule type" value="Genomic_DNA"/>
</dbReference>
<dbReference type="Proteomes" id="UP000527355">
    <property type="component" value="Unassembled WGS sequence"/>
</dbReference>
<organism evidence="2 3">
    <name type="scientific">Myotis myotis</name>
    <name type="common">Greater mouse-eared bat</name>
    <name type="synonym">Vespertilio myotis</name>
    <dbReference type="NCBI Taxonomy" id="51298"/>
    <lineage>
        <taxon>Eukaryota</taxon>
        <taxon>Metazoa</taxon>
        <taxon>Chordata</taxon>
        <taxon>Craniata</taxon>
        <taxon>Vertebrata</taxon>
        <taxon>Euteleostomi</taxon>
        <taxon>Mammalia</taxon>
        <taxon>Eutheria</taxon>
        <taxon>Laurasiatheria</taxon>
        <taxon>Chiroptera</taxon>
        <taxon>Yangochiroptera</taxon>
        <taxon>Vespertilionidae</taxon>
        <taxon>Myotis</taxon>
    </lineage>
</organism>
<reference evidence="2 3" key="1">
    <citation type="journal article" date="2020" name="Nature">
        <title>Six reference-quality genomes reveal evolution of bat adaptations.</title>
        <authorList>
            <person name="Jebb D."/>
            <person name="Huang Z."/>
            <person name="Pippel M."/>
            <person name="Hughes G.M."/>
            <person name="Lavrichenko K."/>
            <person name="Devanna P."/>
            <person name="Winkler S."/>
            <person name="Jermiin L.S."/>
            <person name="Skirmuntt E.C."/>
            <person name="Katzourakis A."/>
            <person name="Burkitt-Gray L."/>
            <person name="Ray D.A."/>
            <person name="Sullivan K.A.M."/>
            <person name="Roscito J.G."/>
            <person name="Kirilenko B.M."/>
            <person name="Davalos L.M."/>
            <person name="Corthals A.P."/>
            <person name="Power M.L."/>
            <person name="Jones G."/>
            <person name="Ransome R.D."/>
            <person name="Dechmann D.K.N."/>
            <person name="Locatelli A.G."/>
            <person name="Puechmaille S.J."/>
            <person name="Fedrigo O."/>
            <person name="Jarvis E.D."/>
            <person name="Hiller M."/>
            <person name="Vernes S.C."/>
            <person name="Myers E.W."/>
            <person name="Teeling E.C."/>
        </authorList>
    </citation>
    <scope>NUCLEOTIDE SEQUENCE [LARGE SCALE GENOMIC DNA]</scope>
    <source>
        <strain evidence="2">MMyoMyo1</strain>
        <tissue evidence="2">Flight muscle</tissue>
    </source>
</reference>
<gene>
    <name evidence="2" type="ORF">mMyoMyo1_016348</name>
</gene>